<dbReference type="Proteomes" id="UP001213000">
    <property type="component" value="Unassembled WGS sequence"/>
</dbReference>
<evidence type="ECO:0000256" key="1">
    <source>
        <dbReference type="SAM" id="MobiDB-lite"/>
    </source>
</evidence>
<feature type="region of interest" description="Disordered" evidence="1">
    <location>
        <begin position="1"/>
        <end position="41"/>
    </location>
</feature>
<proteinExistence type="predicted"/>
<keyword evidence="3" id="KW-1185">Reference proteome</keyword>
<feature type="compositionally biased region" description="Acidic residues" evidence="1">
    <location>
        <begin position="13"/>
        <end position="41"/>
    </location>
</feature>
<dbReference type="EMBL" id="JANIEX010000918">
    <property type="protein sequence ID" value="KAJ3562057.1"/>
    <property type="molecule type" value="Genomic_DNA"/>
</dbReference>
<evidence type="ECO:0000313" key="3">
    <source>
        <dbReference type="Proteomes" id="UP001213000"/>
    </source>
</evidence>
<evidence type="ECO:0000313" key="2">
    <source>
        <dbReference type="EMBL" id="KAJ3562057.1"/>
    </source>
</evidence>
<gene>
    <name evidence="2" type="ORF">NP233_g9814</name>
</gene>
<protein>
    <recommendedName>
        <fullName evidence="4">Chromatin elongation factor spt5</fullName>
    </recommendedName>
</protein>
<dbReference type="AlphaFoldDB" id="A0AAD5VJI7"/>
<accession>A0AAD5VJI7</accession>
<comment type="caution">
    <text evidence="2">The sequence shown here is derived from an EMBL/GenBank/DDBJ whole genome shotgun (WGS) entry which is preliminary data.</text>
</comment>
<sequence>MFTDTRPNIFLDLEAEDINQEEEEKDSEDEQEERGADFEDENDINDVSLLARLHLEKQMAQENITISSIMAKYIANRTAPSLEFTPRTIEVTKFNRLTADLDPSLRKQLKAHIQVSSPPFEDDWPTWESGKEESTVSNAWVRLKKRPFKNDLAFIQEVLQRDRLRVIVLPHPWYHKPPDFKQPRRRPMARPFNRNQAIRTSGPSSVATLGSGLDMVYCYFDIRYSFFPPHDSYTSYDSSGFQNLVVDRSEYFPIDVYPQLSDITPFMACASISHTVKLLHLRLADNQRLKNGNRILIIPLPHNINAICERHFGRTGILNGTTNTFAYVHLVDADSGLLETIQVPLTSIRRHYKIGDYIKAYAGSIQERAGWVTSISQTEEHITIYDIQSPDSHFEVLISLTEFAEPECRIGQNPYKDFIDMSYFELSVYESLPITVIKGPLKGRLGIVKTISPCLKAKVELRGSHSSSINQLQEIDLGDLAFELDVRKWYRLYVKTTGDDDNTLVVQLESIHTVPATCSMLATVEEDKRSYTPKPELIPHIEEGPWSPNCPSISASGVSESIIPQTCWLTKLPHIDTFRTLKLSIQSFGMYESGKWDNKTGFYKGLDGSQIKFFSQETGFITVPFYYVNPIHPTKAPQNAHCLAEGTDLGRRFRILKFGDEECEVVPFHGGRLGNIRRIATSKLAVIG</sequence>
<reference evidence="2" key="1">
    <citation type="submission" date="2022-07" db="EMBL/GenBank/DDBJ databases">
        <title>Genome Sequence of Leucocoprinus birnbaumii.</title>
        <authorList>
            <person name="Buettner E."/>
        </authorList>
    </citation>
    <scope>NUCLEOTIDE SEQUENCE</scope>
    <source>
        <strain evidence="2">VT141</strain>
    </source>
</reference>
<name>A0AAD5VJI7_9AGAR</name>
<evidence type="ECO:0008006" key="4">
    <source>
        <dbReference type="Google" id="ProtNLM"/>
    </source>
</evidence>
<organism evidence="2 3">
    <name type="scientific">Leucocoprinus birnbaumii</name>
    <dbReference type="NCBI Taxonomy" id="56174"/>
    <lineage>
        <taxon>Eukaryota</taxon>
        <taxon>Fungi</taxon>
        <taxon>Dikarya</taxon>
        <taxon>Basidiomycota</taxon>
        <taxon>Agaricomycotina</taxon>
        <taxon>Agaricomycetes</taxon>
        <taxon>Agaricomycetidae</taxon>
        <taxon>Agaricales</taxon>
        <taxon>Agaricineae</taxon>
        <taxon>Agaricaceae</taxon>
        <taxon>Leucocoprinus</taxon>
    </lineage>
</organism>